<dbReference type="EMBL" id="JBHSEP010000003">
    <property type="protein sequence ID" value="MFC4597868.1"/>
    <property type="molecule type" value="Genomic_DNA"/>
</dbReference>
<organism evidence="3 4">
    <name type="scientific">Cohnella hongkongensis</name>
    <dbReference type="NCBI Taxonomy" id="178337"/>
    <lineage>
        <taxon>Bacteria</taxon>
        <taxon>Bacillati</taxon>
        <taxon>Bacillota</taxon>
        <taxon>Bacilli</taxon>
        <taxon>Bacillales</taxon>
        <taxon>Paenibacillaceae</taxon>
        <taxon>Cohnella</taxon>
    </lineage>
</organism>
<feature type="transmembrane region" description="Helical" evidence="2">
    <location>
        <begin position="124"/>
        <end position="145"/>
    </location>
</feature>
<evidence type="ECO:0000313" key="3">
    <source>
        <dbReference type="EMBL" id="MFC4597868.1"/>
    </source>
</evidence>
<reference evidence="4" key="1">
    <citation type="journal article" date="2019" name="Int. J. Syst. Evol. Microbiol.">
        <title>The Global Catalogue of Microorganisms (GCM) 10K type strain sequencing project: providing services to taxonomists for standard genome sequencing and annotation.</title>
        <authorList>
            <consortium name="The Broad Institute Genomics Platform"/>
            <consortium name="The Broad Institute Genome Sequencing Center for Infectious Disease"/>
            <person name="Wu L."/>
            <person name="Ma J."/>
        </authorList>
    </citation>
    <scope>NUCLEOTIDE SEQUENCE [LARGE SCALE GENOMIC DNA]</scope>
    <source>
        <strain evidence="4">CCUG 49571</strain>
    </source>
</reference>
<accession>A0ABV9F9G9</accession>
<keyword evidence="4" id="KW-1185">Reference proteome</keyword>
<dbReference type="RefSeq" id="WP_378093514.1">
    <property type="nucleotide sequence ID" value="NZ_JBHSEP010000003.1"/>
</dbReference>
<evidence type="ECO:0000256" key="2">
    <source>
        <dbReference type="SAM" id="Phobius"/>
    </source>
</evidence>
<proteinExistence type="predicted"/>
<keyword evidence="2" id="KW-0812">Transmembrane</keyword>
<gene>
    <name evidence="3" type="ORF">ACFO3S_06415</name>
</gene>
<name>A0ABV9F9G9_9BACL</name>
<protein>
    <submittedName>
        <fullName evidence="3">Uncharacterized protein</fullName>
    </submittedName>
</protein>
<keyword evidence="1" id="KW-0175">Coiled coil</keyword>
<feature type="coiled-coil region" evidence="1">
    <location>
        <begin position="44"/>
        <end position="120"/>
    </location>
</feature>
<comment type="caution">
    <text evidence="3">The sequence shown here is derived from an EMBL/GenBank/DDBJ whole genome shotgun (WGS) entry which is preliminary data.</text>
</comment>
<evidence type="ECO:0000313" key="4">
    <source>
        <dbReference type="Proteomes" id="UP001596028"/>
    </source>
</evidence>
<keyword evidence="2" id="KW-0472">Membrane</keyword>
<dbReference type="Proteomes" id="UP001596028">
    <property type="component" value="Unassembled WGS sequence"/>
</dbReference>
<sequence>MRERGMPILWLVLALLLFVALPPLPAEANMLNRIRDIYKAPDQVDELREQYEETARTLEEQRRKLMEAETSLDSYASEQRKIREENELYRQQNEELMAQNRLLTERLEQLEKDKSDKQALYRKWMTAVGAAVALIAGYVLSIRLWRYSVWRSRKQPDGGI</sequence>
<evidence type="ECO:0000256" key="1">
    <source>
        <dbReference type="SAM" id="Coils"/>
    </source>
</evidence>
<keyword evidence="2" id="KW-1133">Transmembrane helix</keyword>